<name>A0A9Q3KTD2_9BASI</name>
<reference evidence="2" key="1">
    <citation type="submission" date="2021-03" db="EMBL/GenBank/DDBJ databases">
        <title>Draft genome sequence of rust myrtle Austropuccinia psidii MF-1, a brazilian biotype.</title>
        <authorList>
            <person name="Quecine M.C."/>
            <person name="Pachon D.M.R."/>
            <person name="Bonatelli M.L."/>
            <person name="Correr F.H."/>
            <person name="Franceschini L.M."/>
            <person name="Leite T.F."/>
            <person name="Margarido G.R.A."/>
            <person name="Almeida C.A."/>
            <person name="Ferrarezi J.A."/>
            <person name="Labate C.A."/>
        </authorList>
    </citation>
    <scope>NUCLEOTIDE SEQUENCE</scope>
    <source>
        <strain evidence="2">MF-1</strain>
    </source>
</reference>
<dbReference type="EMBL" id="AVOT02128340">
    <property type="protein sequence ID" value="MBW0587805.1"/>
    <property type="molecule type" value="Genomic_DNA"/>
</dbReference>
<comment type="caution">
    <text evidence="2">The sequence shown here is derived from an EMBL/GenBank/DDBJ whole genome shotgun (WGS) entry which is preliminary data.</text>
</comment>
<organism evidence="2 3">
    <name type="scientific">Austropuccinia psidii MF-1</name>
    <dbReference type="NCBI Taxonomy" id="1389203"/>
    <lineage>
        <taxon>Eukaryota</taxon>
        <taxon>Fungi</taxon>
        <taxon>Dikarya</taxon>
        <taxon>Basidiomycota</taxon>
        <taxon>Pucciniomycotina</taxon>
        <taxon>Pucciniomycetes</taxon>
        <taxon>Pucciniales</taxon>
        <taxon>Sphaerophragmiaceae</taxon>
        <taxon>Austropuccinia</taxon>
    </lineage>
</organism>
<feature type="compositionally biased region" description="Acidic residues" evidence="1">
    <location>
        <begin position="32"/>
        <end position="41"/>
    </location>
</feature>
<accession>A0A9Q3KTD2</accession>
<sequence>MVVPYNLSHKIEVGDNNEISAGSTSEVKSAEEDVEMSEEDININGGQEQEEDSRFFIDRDTEMNNAGGPSTFVSGSRDVGFSNEWVVW</sequence>
<gene>
    <name evidence="2" type="ORF">O181_127520</name>
</gene>
<evidence type="ECO:0000313" key="3">
    <source>
        <dbReference type="Proteomes" id="UP000765509"/>
    </source>
</evidence>
<feature type="region of interest" description="Disordered" evidence="1">
    <location>
        <begin position="16"/>
        <end position="51"/>
    </location>
</feature>
<proteinExistence type="predicted"/>
<dbReference type="AlphaFoldDB" id="A0A9Q3KTD2"/>
<protein>
    <submittedName>
        <fullName evidence="2">Uncharacterized protein</fullName>
    </submittedName>
</protein>
<dbReference type="Proteomes" id="UP000765509">
    <property type="component" value="Unassembled WGS sequence"/>
</dbReference>
<keyword evidence="3" id="KW-1185">Reference proteome</keyword>
<evidence type="ECO:0000256" key="1">
    <source>
        <dbReference type="SAM" id="MobiDB-lite"/>
    </source>
</evidence>
<feature type="compositionally biased region" description="Polar residues" evidence="1">
    <location>
        <begin position="17"/>
        <end position="27"/>
    </location>
</feature>
<evidence type="ECO:0000313" key="2">
    <source>
        <dbReference type="EMBL" id="MBW0587805.1"/>
    </source>
</evidence>